<dbReference type="SUPFAM" id="SSF56349">
    <property type="entry name" value="DNA breaking-rejoining enzymes"/>
    <property type="match status" value="1"/>
</dbReference>
<dbReference type="Pfam" id="PF00589">
    <property type="entry name" value="Phage_integrase"/>
    <property type="match status" value="1"/>
</dbReference>
<gene>
    <name evidence="3" type="ORF">HMPREF9240_01014</name>
</gene>
<dbReference type="Proteomes" id="UP000006075">
    <property type="component" value="Unassembled WGS sequence"/>
</dbReference>
<keyword evidence="4" id="KW-1185">Reference proteome</keyword>
<dbReference type="GO" id="GO:0006310">
    <property type="term" value="P:DNA recombination"/>
    <property type="evidence" value="ECO:0007669"/>
    <property type="project" value="UniProtKB-KW"/>
</dbReference>
<evidence type="ECO:0000313" key="3">
    <source>
        <dbReference type="EMBL" id="EJZ86640.1"/>
    </source>
</evidence>
<dbReference type="InterPro" id="IPR050090">
    <property type="entry name" value="Tyrosine_recombinase_XerCD"/>
</dbReference>
<name>K0ZGJ8_9ACTO</name>
<dbReference type="AlphaFoldDB" id="K0ZGJ8"/>
<dbReference type="HOGENOM" id="CLU_027562_9_7_11"/>
<keyword evidence="1" id="KW-0233">DNA recombination</keyword>
<accession>K0ZGJ8</accession>
<proteinExistence type="predicted"/>
<dbReference type="eggNOG" id="COG0582">
    <property type="taxonomic scope" value="Bacteria"/>
</dbReference>
<reference evidence="3 4" key="1">
    <citation type="submission" date="2012-07" db="EMBL/GenBank/DDBJ databases">
        <title>The Genome Sequence of Actinomyces neuii subsp. anitratus BVS029A5.</title>
        <authorList>
            <consortium name="The Broad Institute Genome Sequencing Platform"/>
            <person name="Earl A."/>
            <person name="Ward D."/>
            <person name="Feldgarden M."/>
            <person name="Gevers D."/>
            <person name="Saerens B."/>
            <person name="Vaneechoutte M."/>
            <person name="Walker B."/>
            <person name="Young S.K."/>
            <person name="Zeng Q."/>
            <person name="Gargeya S."/>
            <person name="Fitzgerald M."/>
            <person name="Haas B."/>
            <person name="Abouelleil A."/>
            <person name="Alvarado L."/>
            <person name="Arachchi H.M."/>
            <person name="Berlin A."/>
            <person name="Chapman S.B."/>
            <person name="Goldberg J."/>
            <person name="Griggs A."/>
            <person name="Gujja S."/>
            <person name="Hansen M."/>
            <person name="Howarth C."/>
            <person name="Imamovic A."/>
            <person name="Larimer J."/>
            <person name="McCowen C."/>
            <person name="Montmayeur A."/>
            <person name="Murphy C."/>
            <person name="Neiman D."/>
            <person name="Pearson M."/>
            <person name="Priest M."/>
            <person name="Roberts A."/>
            <person name="Saif S."/>
            <person name="Shea T."/>
            <person name="Sisk P."/>
            <person name="Sykes S."/>
            <person name="Wortman J."/>
            <person name="Nusbaum C."/>
            <person name="Birren B."/>
        </authorList>
    </citation>
    <scope>NUCLEOTIDE SEQUENCE [LARGE SCALE GENOMIC DNA]</scope>
    <source>
        <strain evidence="3 4">BVS029A5</strain>
    </source>
</reference>
<dbReference type="PANTHER" id="PTHR30349:SF64">
    <property type="entry name" value="PROPHAGE INTEGRASE INTD-RELATED"/>
    <property type="match status" value="1"/>
</dbReference>
<dbReference type="InterPro" id="IPR002104">
    <property type="entry name" value="Integrase_catalytic"/>
</dbReference>
<protein>
    <recommendedName>
        <fullName evidence="2">Tyr recombinase domain-containing protein</fullName>
    </recommendedName>
</protein>
<evidence type="ECO:0000256" key="1">
    <source>
        <dbReference type="ARBA" id="ARBA00023172"/>
    </source>
</evidence>
<dbReference type="PANTHER" id="PTHR30349">
    <property type="entry name" value="PHAGE INTEGRASE-RELATED"/>
    <property type="match status" value="1"/>
</dbReference>
<dbReference type="EMBL" id="AGWP01000005">
    <property type="protein sequence ID" value="EJZ86640.1"/>
    <property type="molecule type" value="Genomic_DNA"/>
</dbReference>
<dbReference type="OrthoDB" id="1822491at2"/>
<dbReference type="InterPro" id="IPR013762">
    <property type="entry name" value="Integrase-like_cat_sf"/>
</dbReference>
<dbReference type="GO" id="GO:0015074">
    <property type="term" value="P:DNA integration"/>
    <property type="evidence" value="ECO:0007669"/>
    <property type="project" value="InterPro"/>
</dbReference>
<dbReference type="GO" id="GO:0003677">
    <property type="term" value="F:DNA binding"/>
    <property type="evidence" value="ECO:0007669"/>
    <property type="project" value="InterPro"/>
</dbReference>
<feature type="domain" description="Tyr recombinase" evidence="2">
    <location>
        <begin position="107"/>
        <end position="276"/>
    </location>
</feature>
<evidence type="ECO:0000259" key="2">
    <source>
        <dbReference type="PROSITE" id="PS51898"/>
    </source>
</evidence>
<sequence>MHRRYLPRAWAVEIEHWEKALAASGASKATIETRSEHIRRLARHTKTPTPSMLTKGRLIEFCGSQVWKAETRRSFYASVTRFYGYYSARSGSEDISAALPKVKAGPECPRPASEAVYRTALVASVNDWRAHIVLRLAGEGGLRRAEIAQISVSDLTADLGGTTLIVHGKGAKIRLVPLTDSLASEVERALRQLPGPYLLPNETTGHPLTPRHVGKLACKYLPEGTGLHALRHRFSAKIYEQTKDLRSLQMLLGHASLATTQRYVPAPLSALRAAVQVAS</sequence>
<organism evidence="3 4">
    <name type="scientific">Winkia neuii BV029A5</name>
    <dbReference type="NCBI Taxonomy" id="888439"/>
    <lineage>
        <taxon>Bacteria</taxon>
        <taxon>Bacillati</taxon>
        <taxon>Actinomycetota</taxon>
        <taxon>Actinomycetes</taxon>
        <taxon>Actinomycetales</taxon>
        <taxon>Actinomycetaceae</taxon>
        <taxon>Winkia</taxon>
    </lineage>
</organism>
<comment type="caution">
    <text evidence="3">The sequence shown here is derived from an EMBL/GenBank/DDBJ whole genome shotgun (WGS) entry which is preliminary data.</text>
</comment>
<dbReference type="Gene3D" id="1.10.443.10">
    <property type="entry name" value="Intergrase catalytic core"/>
    <property type="match status" value="1"/>
</dbReference>
<dbReference type="PATRIC" id="fig|888439.3.peg.1018"/>
<dbReference type="PROSITE" id="PS51898">
    <property type="entry name" value="TYR_RECOMBINASE"/>
    <property type="match status" value="1"/>
</dbReference>
<evidence type="ECO:0000313" key="4">
    <source>
        <dbReference type="Proteomes" id="UP000006075"/>
    </source>
</evidence>
<dbReference type="InterPro" id="IPR011010">
    <property type="entry name" value="DNA_brk_join_enz"/>
</dbReference>